<gene>
    <name evidence="8" type="ORF">CCACVL1_27140</name>
</gene>
<keyword evidence="3" id="KW-0547">Nucleotide-binding</keyword>
<dbReference type="AlphaFoldDB" id="A0A1R3GC32"/>
<name>A0A1R3GC32_COCAP</name>
<dbReference type="SMART" id="SM00212">
    <property type="entry name" value="UBCc"/>
    <property type="match status" value="1"/>
</dbReference>
<reference evidence="8 9" key="1">
    <citation type="submission" date="2013-09" db="EMBL/GenBank/DDBJ databases">
        <title>Corchorus capsularis genome sequencing.</title>
        <authorList>
            <person name="Alam M."/>
            <person name="Haque M.S."/>
            <person name="Islam M.S."/>
            <person name="Emdad E.M."/>
            <person name="Islam M.M."/>
            <person name="Ahmed B."/>
            <person name="Halim A."/>
            <person name="Hossen Q.M.M."/>
            <person name="Hossain M.Z."/>
            <person name="Ahmed R."/>
            <person name="Khan M.M."/>
            <person name="Islam R."/>
            <person name="Rashid M.M."/>
            <person name="Khan S.A."/>
            <person name="Rahman M.S."/>
            <person name="Alam M."/>
        </authorList>
    </citation>
    <scope>NUCLEOTIDE SEQUENCE [LARGE SCALE GENOMIC DNA]</scope>
    <source>
        <strain evidence="9">cv. CVL-1</strain>
        <tissue evidence="8">Whole seedling</tissue>
    </source>
</reference>
<proteinExistence type="predicted"/>
<evidence type="ECO:0000256" key="5">
    <source>
        <dbReference type="ARBA" id="ARBA00022840"/>
    </source>
</evidence>
<dbReference type="CDD" id="cd23837">
    <property type="entry name" value="UBCc_UBE2O"/>
    <property type="match status" value="1"/>
</dbReference>
<evidence type="ECO:0000313" key="8">
    <source>
        <dbReference type="EMBL" id="OMO55632.1"/>
    </source>
</evidence>
<organism evidence="8 9">
    <name type="scientific">Corchorus capsularis</name>
    <name type="common">Jute</name>
    <dbReference type="NCBI Taxonomy" id="210143"/>
    <lineage>
        <taxon>Eukaryota</taxon>
        <taxon>Viridiplantae</taxon>
        <taxon>Streptophyta</taxon>
        <taxon>Embryophyta</taxon>
        <taxon>Tracheophyta</taxon>
        <taxon>Spermatophyta</taxon>
        <taxon>Magnoliopsida</taxon>
        <taxon>eudicotyledons</taxon>
        <taxon>Gunneridae</taxon>
        <taxon>Pentapetalae</taxon>
        <taxon>rosids</taxon>
        <taxon>malvids</taxon>
        <taxon>Malvales</taxon>
        <taxon>Malvaceae</taxon>
        <taxon>Grewioideae</taxon>
        <taxon>Apeibeae</taxon>
        <taxon>Corchorus</taxon>
    </lineage>
</organism>
<feature type="compositionally biased region" description="Low complexity" evidence="6">
    <location>
        <begin position="195"/>
        <end position="214"/>
    </location>
</feature>
<protein>
    <recommendedName>
        <fullName evidence="1">E2 ubiquitin-conjugating enzyme</fullName>
        <ecNumber evidence="1">2.3.2.23</ecNumber>
    </recommendedName>
</protein>
<dbReference type="SUPFAM" id="SSF54495">
    <property type="entry name" value="UBC-like"/>
    <property type="match status" value="1"/>
</dbReference>
<dbReference type="Gramene" id="OMO55632">
    <property type="protein sequence ID" value="OMO55632"/>
    <property type="gene ID" value="CCACVL1_27140"/>
</dbReference>
<evidence type="ECO:0000256" key="1">
    <source>
        <dbReference type="ARBA" id="ARBA00012486"/>
    </source>
</evidence>
<comment type="caution">
    <text evidence="8">The sequence shown here is derived from an EMBL/GenBank/DDBJ whole genome shotgun (WGS) entry which is preliminary data.</text>
</comment>
<dbReference type="STRING" id="210143.A0A1R3GC32"/>
<dbReference type="OrthoDB" id="47801at2759"/>
<evidence type="ECO:0000256" key="6">
    <source>
        <dbReference type="SAM" id="MobiDB-lite"/>
    </source>
</evidence>
<dbReference type="PANTHER" id="PTHR46116">
    <property type="entry name" value="(E3-INDEPENDENT) E2 UBIQUITIN-CONJUGATING ENZYME"/>
    <property type="match status" value="1"/>
</dbReference>
<feature type="compositionally biased region" description="Polar residues" evidence="6">
    <location>
        <begin position="216"/>
        <end position="257"/>
    </location>
</feature>
<keyword evidence="2" id="KW-0808">Transferase</keyword>
<evidence type="ECO:0000313" key="9">
    <source>
        <dbReference type="Proteomes" id="UP000188268"/>
    </source>
</evidence>
<dbReference type="Pfam" id="PF00179">
    <property type="entry name" value="UQ_con"/>
    <property type="match status" value="1"/>
</dbReference>
<dbReference type="FunFam" id="3.10.110.10:FF:000028">
    <property type="entry name" value="Probable ubiquitin-conjugating enzyme E2 23"/>
    <property type="match status" value="1"/>
</dbReference>
<dbReference type="PROSITE" id="PS50127">
    <property type="entry name" value="UBC_2"/>
    <property type="match status" value="1"/>
</dbReference>
<dbReference type="InterPro" id="IPR000608">
    <property type="entry name" value="UBC"/>
</dbReference>
<dbReference type="OMA" id="QQYNEDT"/>
<accession>A0A1R3GC32</accession>
<evidence type="ECO:0000259" key="7">
    <source>
        <dbReference type="PROSITE" id="PS50127"/>
    </source>
</evidence>
<feature type="region of interest" description="Disordered" evidence="6">
    <location>
        <begin position="172"/>
        <end position="259"/>
    </location>
</feature>
<keyword evidence="9" id="KW-1185">Reference proteome</keyword>
<dbReference type="GO" id="GO:0061631">
    <property type="term" value="F:ubiquitin conjugating enzyme activity"/>
    <property type="evidence" value="ECO:0007669"/>
    <property type="project" value="UniProtKB-EC"/>
</dbReference>
<feature type="domain" description="UBC core" evidence="7">
    <location>
        <begin position="417"/>
        <end position="577"/>
    </location>
</feature>
<sequence>MDPEVIEVPPPVHRSLKSKNKQVVEIIDVDKDEDSVDIMILDDVVNARNKGKAVKSSSGAYSTIQAEDFVAKSLSSNNIEPSNHATQGSHKIVNLDCDLFYDDESFDNYYLDEFMDVDDYAMLQAHFDSVDLPAGVEAPIPWFPKFSESKEKTSQRNVASSVAGSDQALSSSFLSEPGHINKKPASVSSSSFQTPGDPLSSPGGASLSSPLLFPHGSQSNNIKMSAPSQHSWNSQNLPFGHSLQSSQAGGSTNGSHVNHSDAVTLPNAFNPTYWNDFGPASTSSSGFHLNMPTPLHSLNHTMVPIPTMSWSAAPSMNPNFHFNMHNTYSNFSDPVGGTLMKPKFSVKKHNIYSNISDPVDGAYVTPQELAEIRNQRIVKEDDVLNKLQNFKKFDTVENFTDHYYASSGSSTNQPQKNWAKKIQEEWRILEKDLPDTIFVRVCESRMDLLRAVIIGAEGTPYHDGLFFFDVFFPASYPKVPPLVYYHSGGLRLNPNLYHNGKVCLSLLGTWSGKKNEKWIPGMSTMLQVLVSIQALILNQKPYFNEPGWECQSGTPQGEIASHKYNEDTFILSLKTMIYSMRKPPKHFEDFVVGHFYKRAQDILVACKAYMDGAQVGCLVKGGVQDVDEGDKSCSQRFKDSLAGCVNMLVKEFTVLGAKDCDKFLTAPAPKGQKNHRVNNMPKAAI</sequence>
<evidence type="ECO:0000256" key="2">
    <source>
        <dbReference type="ARBA" id="ARBA00022679"/>
    </source>
</evidence>
<evidence type="ECO:0000256" key="4">
    <source>
        <dbReference type="ARBA" id="ARBA00022786"/>
    </source>
</evidence>
<dbReference type="Gene3D" id="3.10.110.10">
    <property type="entry name" value="Ubiquitin Conjugating Enzyme"/>
    <property type="match status" value="1"/>
</dbReference>
<dbReference type="EC" id="2.3.2.23" evidence="1"/>
<dbReference type="EMBL" id="AWWV01014625">
    <property type="protein sequence ID" value="OMO55632.1"/>
    <property type="molecule type" value="Genomic_DNA"/>
</dbReference>
<keyword evidence="4" id="KW-0833">Ubl conjugation pathway</keyword>
<keyword evidence="5" id="KW-0067">ATP-binding</keyword>
<dbReference type="Proteomes" id="UP000188268">
    <property type="component" value="Unassembled WGS sequence"/>
</dbReference>
<evidence type="ECO:0000256" key="3">
    <source>
        <dbReference type="ARBA" id="ARBA00022741"/>
    </source>
</evidence>
<dbReference type="PANTHER" id="PTHR46116:SF41">
    <property type="entry name" value="UBIQUITIN-CONJUGATING ENZYME E2 25-RELATED"/>
    <property type="match status" value="1"/>
</dbReference>
<dbReference type="GO" id="GO:0005524">
    <property type="term" value="F:ATP binding"/>
    <property type="evidence" value="ECO:0007669"/>
    <property type="project" value="UniProtKB-KW"/>
</dbReference>
<dbReference type="InterPro" id="IPR016135">
    <property type="entry name" value="UBQ-conjugating_enzyme/RWD"/>
</dbReference>